<keyword evidence="4 6" id="KW-1133">Transmembrane helix</keyword>
<dbReference type="InterPro" id="IPR005171">
    <property type="entry name" value="Cyt_c_oxidase_su4_prok"/>
</dbReference>
<dbReference type="EMBL" id="DF967972">
    <property type="protein sequence ID" value="GAP15185.1"/>
    <property type="molecule type" value="Genomic_DNA"/>
</dbReference>
<keyword evidence="2" id="KW-1003">Cell membrane</keyword>
<proteinExistence type="predicted"/>
<dbReference type="GO" id="GO:0005886">
    <property type="term" value="C:plasma membrane"/>
    <property type="evidence" value="ECO:0007669"/>
    <property type="project" value="UniProtKB-SubCell"/>
</dbReference>
<keyword evidence="8" id="KW-1185">Reference proteome</keyword>
<keyword evidence="5 6" id="KW-0472">Membrane</keyword>
<sequence length="72" mass="7763">MNSGKTSQKDPALRRGVFVFLALAGVTALEYILARMGVPSAVLWILAISKAGLVIDFFMHISRLFGTDEGGH</sequence>
<feature type="transmembrane region" description="Helical" evidence="6">
    <location>
        <begin position="40"/>
        <end position="59"/>
    </location>
</feature>
<dbReference type="Proteomes" id="UP000055060">
    <property type="component" value="Unassembled WGS sequence"/>
</dbReference>
<dbReference type="Pfam" id="PF03626">
    <property type="entry name" value="COX4_pro"/>
    <property type="match status" value="1"/>
</dbReference>
<gene>
    <name evidence="7" type="ORF">LARV_02967</name>
</gene>
<dbReference type="AlphaFoldDB" id="A0A0S7BMI7"/>
<evidence type="ECO:0000256" key="2">
    <source>
        <dbReference type="ARBA" id="ARBA00022475"/>
    </source>
</evidence>
<keyword evidence="3 6" id="KW-0812">Transmembrane</keyword>
<evidence type="ECO:0000313" key="7">
    <source>
        <dbReference type="EMBL" id="GAP15185.1"/>
    </source>
</evidence>
<evidence type="ECO:0000256" key="6">
    <source>
        <dbReference type="SAM" id="Phobius"/>
    </source>
</evidence>
<dbReference type="RefSeq" id="WP_075074376.1">
    <property type="nucleotide sequence ID" value="NZ_DF967972.1"/>
</dbReference>
<evidence type="ECO:0000256" key="4">
    <source>
        <dbReference type="ARBA" id="ARBA00022989"/>
    </source>
</evidence>
<dbReference type="OrthoDB" id="164478at2"/>
<reference evidence="7" key="1">
    <citation type="submission" date="2015-07" db="EMBL/GenBank/DDBJ databases">
        <title>Draft Genome Sequences of Anaerolinea thermolimosa IMO-1, Bellilinea caldifistulae GOMI-1, Leptolinea tardivitalis YMTK-2, Levilinea saccharolytica KIBI-1,Longilinea arvoryzae KOME-1, Previously Described as Members of the Anaerolineaceae (Chloroflexi).</title>
        <authorList>
            <person name="Sekiguchi Y."/>
            <person name="Ohashi A."/>
            <person name="Matsuura N."/>
            <person name="Tourlousse M.D."/>
        </authorList>
    </citation>
    <scope>NUCLEOTIDE SEQUENCE [LARGE SCALE GENOMIC DNA]</scope>
    <source>
        <strain evidence="7">KOME-1</strain>
    </source>
</reference>
<comment type="subcellular location">
    <subcellularLocation>
        <location evidence="1">Cell membrane</location>
        <topology evidence="1">Multi-pass membrane protein</topology>
    </subcellularLocation>
</comment>
<organism evidence="7">
    <name type="scientific">Longilinea arvoryzae</name>
    <dbReference type="NCBI Taxonomy" id="360412"/>
    <lineage>
        <taxon>Bacteria</taxon>
        <taxon>Bacillati</taxon>
        <taxon>Chloroflexota</taxon>
        <taxon>Anaerolineae</taxon>
        <taxon>Anaerolineales</taxon>
        <taxon>Anaerolineaceae</taxon>
        <taxon>Longilinea</taxon>
    </lineage>
</organism>
<protein>
    <submittedName>
        <fullName evidence="7">Prokaryotic Cytochrome C oxidase subunit IV</fullName>
    </submittedName>
</protein>
<accession>A0A0S7BMI7</accession>
<evidence type="ECO:0000256" key="5">
    <source>
        <dbReference type="ARBA" id="ARBA00023136"/>
    </source>
</evidence>
<evidence type="ECO:0000256" key="3">
    <source>
        <dbReference type="ARBA" id="ARBA00022692"/>
    </source>
</evidence>
<dbReference type="STRING" id="360412.LARV_02967"/>
<evidence type="ECO:0000313" key="8">
    <source>
        <dbReference type="Proteomes" id="UP000055060"/>
    </source>
</evidence>
<evidence type="ECO:0000256" key="1">
    <source>
        <dbReference type="ARBA" id="ARBA00004651"/>
    </source>
</evidence>
<feature type="transmembrane region" description="Helical" evidence="6">
    <location>
        <begin position="12"/>
        <end position="34"/>
    </location>
</feature>
<name>A0A0S7BMI7_9CHLR</name>